<feature type="compositionally biased region" description="Low complexity" evidence="1">
    <location>
        <begin position="45"/>
        <end position="56"/>
    </location>
</feature>
<sequence>MADSSDKENEAAPSKYRKFNDERSDSGAKKRKRKSLKKALKTNEQQLAQQRQIIKQQNHELEKLRKANSDDHSVQSGSDGSDDEDHISKKGKQGNDDYGALKTDALQASKRYAVCDMLWIDPASIRYLASISKNSSETESLSDGLEEVNKEAQSIMKSLPAPLHRHVGTKWFRERFKEGGRSIRSSQVHILTDLFPGYIFPDIPAKEFADRKKRPHMPEVAEKLCDHRFLYDRDPKTPKDRLDGHLRNPCILKTLQCVLHGPALVKRGSRSAKARKVNAQLWGCNEVTIAMLACTLFSPARRNSLSRE</sequence>
<protein>
    <submittedName>
        <fullName evidence="2">Uncharacterized protein</fullName>
    </submittedName>
</protein>
<feature type="region of interest" description="Disordered" evidence="1">
    <location>
        <begin position="1"/>
        <end position="99"/>
    </location>
</feature>
<feature type="compositionally biased region" description="Basic and acidic residues" evidence="1">
    <location>
        <begin position="18"/>
        <end position="28"/>
    </location>
</feature>
<accession>A0A0C3F6F5</accession>
<organism evidence="2 3">
    <name type="scientific">Piloderma croceum (strain F 1598)</name>
    <dbReference type="NCBI Taxonomy" id="765440"/>
    <lineage>
        <taxon>Eukaryota</taxon>
        <taxon>Fungi</taxon>
        <taxon>Dikarya</taxon>
        <taxon>Basidiomycota</taxon>
        <taxon>Agaricomycotina</taxon>
        <taxon>Agaricomycetes</taxon>
        <taxon>Agaricomycetidae</taxon>
        <taxon>Atheliales</taxon>
        <taxon>Atheliaceae</taxon>
        <taxon>Piloderma</taxon>
    </lineage>
</organism>
<dbReference type="HOGENOM" id="CLU_903488_0_0_1"/>
<name>A0A0C3F6F5_PILCF</name>
<dbReference type="Pfam" id="PF20414">
    <property type="entry name" value="DUF6698"/>
    <property type="match status" value="1"/>
</dbReference>
<feature type="compositionally biased region" description="Basic and acidic residues" evidence="1">
    <location>
        <begin position="1"/>
        <end position="10"/>
    </location>
</feature>
<feature type="compositionally biased region" description="Basic and acidic residues" evidence="1">
    <location>
        <begin position="57"/>
        <end position="73"/>
    </location>
</feature>
<feature type="compositionally biased region" description="Basic residues" evidence="1">
    <location>
        <begin position="29"/>
        <end position="40"/>
    </location>
</feature>
<dbReference type="InterPro" id="IPR046521">
    <property type="entry name" value="DUF6698"/>
</dbReference>
<gene>
    <name evidence="2" type="ORF">PILCRDRAFT_13451</name>
</gene>
<dbReference type="InParanoid" id="A0A0C3F6F5"/>
<evidence type="ECO:0000313" key="3">
    <source>
        <dbReference type="Proteomes" id="UP000054166"/>
    </source>
</evidence>
<evidence type="ECO:0000313" key="2">
    <source>
        <dbReference type="EMBL" id="KIM75531.1"/>
    </source>
</evidence>
<reference evidence="3" key="2">
    <citation type="submission" date="2015-01" db="EMBL/GenBank/DDBJ databases">
        <title>Evolutionary Origins and Diversification of the Mycorrhizal Mutualists.</title>
        <authorList>
            <consortium name="DOE Joint Genome Institute"/>
            <consortium name="Mycorrhizal Genomics Consortium"/>
            <person name="Kohler A."/>
            <person name="Kuo A."/>
            <person name="Nagy L.G."/>
            <person name="Floudas D."/>
            <person name="Copeland A."/>
            <person name="Barry K.W."/>
            <person name="Cichocki N."/>
            <person name="Veneault-Fourrey C."/>
            <person name="LaButti K."/>
            <person name="Lindquist E.A."/>
            <person name="Lipzen A."/>
            <person name="Lundell T."/>
            <person name="Morin E."/>
            <person name="Murat C."/>
            <person name="Riley R."/>
            <person name="Ohm R."/>
            <person name="Sun H."/>
            <person name="Tunlid A."/>
            <person name="Henrissat B."/>
            <person name="Grigoriev I.V."/>
            <person name="Hibbett D.S."/>
            <person name="Martin F."/>
        </authorList>
    </citation>
    <scope>NUCLEOTIDE SEQUENCE [LARGE SCALE GENOMIC DNA]</scope>
    <source>
        <strain evidence="3">F 1598</strain>
    </source>
</reference>
<dbReference type="OrthoDB" id="3231188at2759"/>
<reference evidence="2 3" key="1">
    <citation type="submission" date="2014-04" db="EMBL/GenBank/DDBJ databases">
        <authorList>
            <consortium name="DOE Joint Genome Institute"/>
            <person name="Kuo A."/>
            <person name="Tarkka M."/>
            <person name="Buscot F."/>
            <person name="Kohler A."/>
            <person name="Nagy L.G."/>
            <person name="Floudas D."/>
            <person name="Copeland A."/>
            <person name="Barry K.W."/>
            <person name="Cichocki N."/>
            <person name="Veneault-Fourrey C."/>
            <person name="LaButti K."/>
            <person name="Lindquist E.A."/>
            <person name="Lipzen A."/>
            <person name="Lundell T."/>
            <person name="Morin E."/>
            <person name="Murat C."/>
            <person name="Sun H."/>
            <person name="Tunlid A."/>
            <person name="Henrissat B."/>
            <person name="Grigoriev I.V."/>
            <person name="Hibbett D.S."/>
            <person name="Martin F."/>
            <person name="Nordberg H.P."/>
            <person name="Cantor M.N."/>
            <person name="Hua S.X."/>
        </authorList>
    </citation>
    <scope>NUCLEOTIDE SEQUENCE [LARGE SCALE GENOMIC DNA]</scope>
    <source>
        <strain evidence="2 3">F 1598</strain>
    </source>
</reference>
<evidence type="ECO:0000256" key="1">
    <source>
        <dbReference type="SAM" id="MobiDB-lite"/>
    </source>
</evidence>
<proteinExistence type="predicted"/>
<dbReference type="Proteomes" id="UP000054166">
    <property type="component" value="Unassembled WGS sequence"/>
</dbReference>
<dbReference type="AlphaFoldDB" id="A0A0C3F6F5"/>
<keyword evidence="3" id="KW-1185">Reference proteome</keyword>
<dbReference type="EMBL" id="KN833045">
    <property type="protein sequence ID" value="KIM75531.1"/>
    <property type="molecule type" value="Genomic_DNA"/>
</dbReference>